<dbReference type="InterPro" id="IPR036291">
    <property type="entry name" value="NAD(P)-bd_dom_sf"/>
</dbReference>
<dbReference type="PROSITE" id="PS00061">
    <property type="entry name" value="ADH_SHORT"/>
    <property type="match status" value="1"/>
</dbReference>
<dbReference type="CDD" id="cd05233">
    <property type="entry name" value="SDR_c"/>
    <property type="match status" value="1"/>
</dbReference>
<dbReference type="GO" id="GO:0016491">
    <property type="term" value="F:oxidoreductase activity"/>
    <property type="evidence" value="ECO:0007669"/>
    <property type="project" value="UniProtKB-KW"/>
</dbReference>
<dbReference type="Pfam" id="PF00106">
    <property type="entry name" value="adh_short"/>
    <property type="match status" value="1"/>
</dbReference>
<evidence type="ECO:0000256" key="3">
    <source>
        <dbReference type="RuleBase" id="RU000363"/>
    </source>
</evidence>
<dbReference type="SUPFAM" id="SSF51735">
    <property type="entry name" value="NAD(P)-binding Rossmann-fold domains"/>
    <property type="match status" value="1"/>
</dbReference>
<gene>
    <name evidence="5" type="ORF">MELE44368_25175</name>
</gene>
<organism evidence="5 6">
    <name type="scientific">Mycolicibacterium elephantis DSM 44368</name>
    <dbReference type="NCBI Taxonomy" id="1335622"/>
    <lineage>
        <taxon>Bacteria</taxon>
        <taxon>Bacillati</taxon>
        <taxon>Actinomycetota</taxon>
        <taxon>Actinomycetes</taxon>
        <taxon>Mycobacteriales</taxon>
        <taxon>Mycobacteriaceae</taxon>
        <taxon>Mycolicibacterium</taxon>
    </lineage>
</organism>
<protein>
    <submittedName>
        <fullName evidence="5">Short-chain dehydrogenase</fullName>
    </submittedName>
</protein>
<evidence type="ECO:0000313" key="6">
    <source>
        <dbReference type="Proteomes" id="UP000287177"/>
    </source>
</evidence>
<evidence type="ECO:0000256" key="2">
    <source>
        <dbReference type="ARBA" id="ARBA00023002"/>
    </source>
</evidence>
<name>A0A439DQ06_9MYCO</name>
<comment type="similarity">
    <text evidence="1 3">Belongs to the short-chain dehydrogenases/reductases (SDR) family.</text>
</comment>
<dbReference type="Proteomes" id="UP000287177">
    <property type="component" value="Unassembled WGS sequence"/>
</dbReference>
<evidence type="ECO:0000256" key="1">
    <source>
        <dbReference type="ARBA" id="ARBA00006484"/>
    </source>
</evidence>
<reference evidence="5 6" key="1">
    <citation type="submission" date="2013-06" db="EMBL/GenBank/DDBJ databases">
        <title>The draft sequence of the Mycobacterium elephantis genome.</title>
        <authorList>
            <person name="Pettersson F.B."/>
            <person name="Das S."/>
            <person name="Dasgupta S."/>
            <person name="Bhattacharya A."/>
            <person name="Kirsebom L.A."/>
        </authorList>
    </citation>
    <scope>NUCLEOTIDE SEQUENCE [LARGE SCALE GENOMIC DNA]</scope>
    <source>
        <strain evidence="5 6">DSM 44368</strain>
    </source>
</reference>
<dbReference type="PRINTS" id="PR00080">
    <property type="entry name" value="SDRFAMILY"/>
</dbReference>
<dbReference type="PANTHER" id="PTHR44196:SF1">
    <property type="entry name" value="DEHYDROGENASE_REDUCTASE SDR FAMILY MEMBER 7B"/>
    <property type="match status" value="1"/>
</dbReference>
<keyword evidence="6" id="KW-1185">Reference proteome</keyword>
<keyword evidence="2" id="KW-0560">Oxidoreductase</keyword>
<dbReference type="PRINTS" id="PR00081">
    <property type="entry name" value="GDHRDH"/>
</dbReference>
<dbReference type="SMART" id="SM00822">
    <property type="entry name" value="PKS_KR"/>
    <property type="match status" value="1"/>
</dbReference>
<dbReference type="InterPro" id="IPR020904">
    <property type="entry name" value="Sc_DH/Rdtase_CS"/>
</dbReference>
<dbReference type="PANTHER" id="PTHR44196">
    <property type="entry name" value="DEHYDROGENASE/REDUCTASE SDR FAMILY MEMBER 7B"/>
    <property type="match status" value="1"/>
</dbReference>
<accession>A0A439DQ06</accession>
<dbReference type="NCBIfam" id="NF006073">
    <property type="entry name" value="PRK08219.1"/>
    <property type="match status" value="1"/>
</dbReference>
<feature type="domain" description="Ketoreductase" evidence="4">
    <location>
        <begin position="25"/>
        <end position="196"/>
    </location>
</feature>
<dbReference type="InterPro" id="IPR002347">
    <property type="entry name" value="SDR_fam"/>
</dbReference>
<dbReference type="GO" id="GO:0016020">
    <property type="term" value="C:membrane"/>
    <property type="evidence" value="ECO:0007669"/>
    <property type="project" value="TreeGrafter"/>
</dbReference>
<evidence type="ECO:0000313" key="5">
    <source>
        <dbReference type="EMBL" id="RWA17734.1"/>
    </source>
</evidence>
<comment type="caution">
    <text evidence="5">The sequence shown here is derived from an EMBL/GenBank/DDBJ whole genome shotgun (WGS) entry which is preliminary data.</text>
</comment>
<sequence>MIGGHPYHHATGYGGLQVGSVDDMPTAMITGASRGLGAAVAAALAPTHTLVLAGRPSSRLDAVAEQHKATTLSVDLADADAIPAAVESVDELDVLVHNAGVAFPGRVAESTVDEWRTTMEVNVIGAVALTLALLPALRAAGGHVVFVNSGSGINASPGLASYSGSKFALRSFADSLRNDEPSLRVTSVHPGRIATEMQEGLVAYEGGTYDPARFLSPETVARVIADTVHSPPDGHIHEVIIRPRGR</sequence>
<dbReference type="InterPro" id="IPR057326">
    <property type="entry name" value="KR_dom"/>
</dbReference>
<evidence type="ECO:0000259" key="4">
    <source>
        <dbReference type="SMART" id="SM00822"/>
    </source>
</evidence>
<dbReference type="AlphaFoldDB" id="A0A439DQ06"/>
<dbReference type="Gene3D" id="3.40.50.720">
    <property type="entry name" value="NAD(P)-binding Rossmann-like Domain"/>
    <property type="match status" value="1"/>
</dbReference>
<dbReference type="EMBL" id="ATDN01000032">
    <property type="protein sequence ID" value="RWA17734.1"/>
    <property type="molecule type" value="Genomic_DNA"/>
</dbReference>
<proteinExistence type="inferred from homology"/>